<dbReference type="InterPro" id="IPR013783">
    <property type="entry name" value="Ig-like_fold"/>
</dbReference>
<dbReference type="EC" id="3.2.1.23" evidence="7"/>
<name>A0A3P3XKA6_9SPIR</name>
<dbReference type="Pfam" id="PF02836">
    <property type="entry name" value="Glyco_hydro_2_C"/>
    <property type="match status" value="1"/>
</dbReference>
<reference evidence="7" key="1">
    <citation type="submission" date="2017-02" db="EMBL/GenBank/DDBJ databases">
        <authorList>
            <person name="Regsiter A."/>
            <person name="William W."/>
        </authorList>
    </citation>
    <scope>NUCLEOTIDE SEQUENCE</scope>
    <source>
        <strain evidence="7">Bib</strain>
    </source>
</reference>
<keyword evidence="3 7" id="KW-0326">Glycosidase</keyword>
<accession>A0A3P3XKA6</accession>
<organism evidence="7">
    <name type="scientific">uncultured spirochete</name>
    <dbReference type="NCBI Taxonomy" id="156406"/>
    <lineage>
        <taxon>Bacteria</taxon>
        <taxon>Pseudomonadati</taxon>
        <taxon>Spirochaetota</taxon>
        <taxon>Spirochaetia</taxon>
        <taxon>Spirochaetales</taxon>
        <taxon>environmental samples</taxon>
    </lineage>
</organism>
<evidence type="ECO:0000313" key="7">
    <source>
        <dbReference type="EMBL" id="SLM14554.1"/>
    </source>
</evidence>
<dbReference type="GO" id="GO:0005975">
    <property type="term" value="P:carbohydrate metabolic process"/>
    <property type="evidence" value="ECO:0007669"/>
    <property type="project" value="InterPro"/>
</dbReference>
<dbReference type="PANTHER" id="PTHR42732">
    <property type="entry name" value="BETA-GALACTOSIDASE"/>
    <property type="match status" value="1"/>
</dbReference>
<dbReference type="InterPro" id="IPR036156">
    <property type="entry name" value="Beta-gal/glucu_dom_sf"/>
</dbReference>
<dbReference type="AlphaFoldDB" id="A0A3P3XKA6"/>
<evidence type="ECO:0000256" key="1">
    <source>
        <dbReference type="ARBA" id="ARBA00007401"/>
    </source>
</evidence>
<dbReference type="InterPro" id="IPR006101">
    <property type="entry name" value="Glyco_hydro_2"/>
</dbReference>
<dbReference type="InterPro" id="IPR017853">
    <property type="entry name" value="GH"/>
</dbReference>
<dbReference type="EMBL" id="FWDM01000028">
    <property type="protein sequence ID" value="SLM14554.1"/>
    <property type="molecule type" value="Genomic_DNA"/>
</dbReference>
<gene>
    <name evidence="7" type="ORF">SPIROBIBN47_340050</name>
</gene>
<protein>
    <submittedName>
        <fullName evidence="7">Putative Beta-galactosidase</fullName>
        <ecNumber evidence="7">3.2.1.23</ecNumber>
    </submittedName>
</protein>
<dbReference type="InterPro" id="IPR051913">
    <property type="entry name" value="GH2_Domain-Containing"/>
</dbReference>
<dbReference type="InterPro" id="IPR006102">
    <property type="entry name" value="Ig-like_GH2"/>
</dbReference>
<dbReference type="InterPro" id="IPR023232">
    <property type="entry name" value="Glyco_hydro_2_AS"/>
</dbReference>
<feature type="domain" description="Glycoside hydrolase family 2 immunoglobulin-like beta-sandwich" evidence="5">
    <location>
        <begin position="293"/>
        <end position="387"/>
    </location>
</feature>
<dbReference type="PRINTS" id="PR00132">
    <property type="entry name" value="GLHYDRLASE2"/>
</dbReference>
<dbReference type="SUPFAM" id="SSF51445">
    <property type="entry name" value="(Trans)glycosidases"/>
    <property type="match status" value="1"/>
</dbReference>
<keyword evidence="2 7" id="KW-0378">Hydrolase</keyword>
<dbReference type="SUPFAM" id="SSF49303">
    <property type="entry name" value="beta-Galactosidase/glucuronidase domain"/>
    <property type="match status" value="1"/>
</dbReference>
<dbReference type="Gene3D" id="2.60.40.10">
    <property type="entry name" value="Immunoglobulins"/>
    <property type="match status" value="1"/>
</dbReference>
<evidence type="ECO:0000256" key="4">
    <source>
        <dbReference type="SAM" id="MobiDB-lite"/>
    </source>
</evidence>
<dbReference type="InterPro" id="IPR006103">
    <property type="entry name" value="Glyco_hydro_2_cat"/>
</dbReference>
<dbReference type="GO" id="GO:0004565">
    <property type="term" value="F:beta-galactosidase activity"/>
    <property type="evidence" value="ECO:0007669"/>
    <property type="project" value="UniProtKB-EC"/>
</dbReference>
<evidence type="ECO:0000256" key="3">
    <source>
        <dbReference type="ARBA" id="ARBA00023295"/>
    </source>
</evidence>
<dbReference type="PROSITE" id="PS00608">
    <property type="entry name" value="GLYCOSYL_HYDROL_F2_2"/>
    <property type="match status" value="1"/>
</dbReference>
<dbReference type="Pfam" id="PF00703">
    <property type="entry name" value="Glyco_hydro_2"/>
    <property type="match status" value="1"/>
</dbReference>
<feature type="region of interest" description="Disordered" evidence="4">
    <location>
        <begin position="111"/>
        <end position="157"/>
    </location>
</feature>
<dbReference type="InterPro" id="IPR008979">
    <property type="entry name" value="Galactose-bd-like_sf"/>
</dbReference>
<dbReference type="SUPFAM" id="SSF49785">
    <property type="entry name" value="Galactose-binding domain-like"/>
    <property type="match status" value="1"/>
</dbReference>
<comment type="similarity">
    <text evidence="1">Belongs to the glycosyl hydrolase 2 family.</text>
</comment>
<evidence type="ECO:0000256" key="2">
    <source>
        <dbReference type="ARBA" id="ARBA00022801"/>
    </source>
</evidence>
<dbReference type="Gene3D" id="2.60.120.260">
    <property type="entry name" value="Galactose-binding domain-like"/>
    <property type="match status" value="1"/>
</dbReference>
<evidence type="ECO:0000259" key="5">
    <source>
        <dbReference type="Pfam" id="PF00703"/>
    </source>
</evidence>
<dbReference type="Gene3D" id="3.20.20.80">
    <property type="entry name" value="Glycosidases"/>
    <property type="match status" value="1"/>
</dbReference>
<dbReference type="PANTHER" id="PTHR42732:SF1">
    <property type="entry name" value="BETA-MANNOSIDASE"/>
    <property type="match status" value="1"/>
</dbReference>
<proteinExistence type="inferred from homology"/>
<sequence length="930" mass="102317">MQRAWNAGWYYRPGPAEPVFLSEEWAGPDAVAGAAKTTDRGMTTTTGAAMAAGAATQDSPVGLPAAGWIPVHLPHDMIGAPLNSFDERTFARKGCYAKLLTMEQLARAWSDVDEASPDKKENLGQEAAPSEKDGAQPGAVPVPTPDKEDDFSPSSAHRSGAPAIFLRFEGVSVSCRVWVNGRLAGSHTGPYTPFEVRIDPHLKLEPEAPPSDRPAVPGAQPSARHNVRPAWILVEVDSSEDAGAPPFGGVVDYLVFGGIYRGVSLEVHTGAWVGTVWCAPRPLGDMLEGQWIAEVKVQIEAAEQLPPQAKIRAQLFSGNDLIIEESAPVESPAGHAATKAKEVLLSLAVNKPRLWDIDDPFLYRLEVALLDESGRAVDMQEIRTAFRTAEFGPSGFYLNHRRVFLRGLNRHQEYPYTGYAMGPDAQRRDAEMLKQELGCIIVRTSHYPQSPYFLDACDELGLLVFEELPGWQHVGDASWQEHALRDLRDMILRDRNHPSIVLWGVRVNESQDNHDFYTRTNALARELDPFRPTAGVRYIAHSELLEDVYTFNDFIYDGEGTPFISEPAKVLPKHHKKAPYLITEHTGHMFPTKSFDQEERLVAHSLRHAHILDTAMGNPRIAGCIGWCAFDYHTHKDFGSGDRICYHGVADMFRIPKYAGFLYASQVSPSERLVLEPASHFAKGERDAARMLPVYVFTNCDAIDVYRGASLVGRFSPDKTHFANLPHPPVVIDDLIGKRIEAEGWPGRDAALFCKLASKAMAAGASRLSLMEKLQMGLFMHRRKLSMRQIEELVIRYGMGWGSADESIRLVGILNGKEVAERTFGADSTAQGLVAEADSNQLCAVSEEEWSSTRIVVRAVDQYGNTTPFVFEPFSIETEGPISLTGPSLRALAGGASAFWVAAGGLKGHARIIVSSPRFESPALVELEIV</sequence>
<feature type="domain" description="Glycoside hydrolase family 2 catalytic" evidence="6">
    <location>
        <begin position="395"/>
        <end position="594"/>
    </location>
</feature>
<feature type="compositionally biased region" description="Basic and acidic residues" evidence="4">
    <location>
        <begin position="116"/>
        <end position="134"/>
    </location>
</feature>
<evidence type="ECO:0000259" key="6">
    <source>
        <dbReference type="Pfam" id="PF02836"/>
    </source>
</evidence>